<dbReference type="VEuPathDB" id="FungiDB:SPSK_04643"/>
<dbReference type="RefSeq" id="XP_016586200.1">
    <property type="nucleotide sequence ID" value="XM_016731443.1"/>
</dbReference>
<dbReference type="Proteomes" id="UP000033710">
    <property type="component" value="Unassembled WGS sequence"/>
</dbReference>
<accession>A0A0F2M345</accession>
<dbReference type="EMBL" id="AXCR01000010">
    <property type="protein sequence ID" value="KJR83524.1"/>
    <property type="molecule type" value="Genomic_DNA"/>
</dbReference>
<evidence type="ECO:0000256" key="1">
    <source>
        <dbReference type="SAM" id="MobiDB-lite"/>
    </source>
</evidence>
<gene>
    <name evidence="2" type="ORF">SPSK_04643</name>
</gene>
<evidence type="ECO:0000313" key="3">
    <source>
        <dbReference type="Proteomes" id="UP000033710"/>
    </source>
</evidence>
<dbReference type="GeneID" id="27666720"/>
<reference evidence="2 3" key="1">
    <citation type="journal article" date="2014" name="BMC Genomics">
        <title>Comparative genomics of the major fungal agents of human and animal Sporotrichosis: Sporothrix schenckii and Sporothrix brasiliensis.</title>
        <authorList>
            <person name="Teixeira M.M."/>
            <person name="de Almeida L.G."/>
            <person name="Kubitschek-Barreira P."/>
            <person name="Alves F.L."/>
            <person name="Kioshima E.S."/>
            <person name="Abadio A.K."/>
            <person name="Fernandes L."/>
            <person name="Derengowski L.S."/>
            <person name="Ferreira K.S."/>
            <person name="Souza R.C."/>
            <person name="Ruiz J.C."/>
            <person name="de Andrade N.C."/>
            <person name="Paes H.C."/>
            <person name="Nicola A.M."/>
            <person name="Albuquerque P."/>
            <person name="Gerber A.L."/>
            <person name="Martins V.P."/>
            <person name="Peconick L.D."/>
            <person name="Neto A.V."/>
            <person name="Chaucanez C.B."/>
            <person name="Silva P.A."/>
            <person name="Cunha O.L."/>
            <person name="de Oliveira F.F."/>
            <person name="dos Santos T.C."/>
            <person name="Barros A.L."/>
            <person name="Soares M.A."/>
            <person name="de Oliveira L.M."/>
            <person name="Marini M.M."/>
            <person name="Villalobos-Duno H."/>
            <person name="Cunha M.M."/>
            <person name="de Hoog S."/>
            <person name="da Silveira J.F."/>
            <person name="Henrissat B."/>
            <person name="Nino-Vega G.A."/>
            <person name="Cisalpino P.S."/>
            <person name="Mora-Montes H.M."/>
            <person name="Almeida S.R."/>
            <person name="Stajich J.E."/>
            <person name="Lopes-Bezerra L.M."/>
            <person name="Vasconcelos A.T."/>
            <person name="Felipe M.S."/>
        </authorList>
    </citation>
    <scope>NUCLEOTIDE SEQUENCE [LARGE SCALE GENOMIC DNA]</scope>
    <source>
        <strain evidence="2 3">1099-18</strain>
    </source>
</reference>
<dbReference type="KEGG" id="ssck:SPSK_04643"/>
<reference evidence="2 3" key="2">
    <citation type="journal article" date="2015" name="Eukaryot. Cell">
        <title>Asexual propagation of a virulent clone complex in a human and feline outbreak of sporotrichosis.</title>
        <authorList>
            <person name="Teixeira Mde M."/>
            <person name="Rodrigues A.M."/>
            <person name="Tsui C.K."/>
            <person name="de Almeida L.G."/>
            <person name="Van Diepeningen A.D."/>
            <person name="van den Ende B.G."/>
            <person name="Fernandes G.F."/>
            <person name="Kano R."/>
            <person name="Hamelin R.C."/>
            <person name="Lopes-Bezerra L.M."/>
            <person name="Vasconcelos A.T."/>
            <person name="de Hoog S."/>
            <person name="de Camargo Z.P."/>
            <person name="Felipe M.S."/>
        </authorList>
    </citation>
    <scope>NUCLEOTIDE SEQUENCE [LARGE SCALE GENOMIC DNA]</scope>
    <source>
        <strain evidence="2 3">1099-18</strain>
    </source>
</reference>
<name>A0A0F2M345_SPOSC</name>
<organism evidence="2 3">
    <name type="scientific">Sporothrix schenckii 1099-18</name>
    <dbReference type="NCBI Taxonomy" id="1397361"/>
    <lineage>
        <taxon>Eukaryota</taxon>
        <taxon>Fungi</taxon>
        <taxon>Dikarya</taxon>
        <taxon>Ascomycota</taxon>
        <taxon>Pezizomycotina</taxon>
        <taxon>Sordariomycetes</taxon>
        <taxon>Sordariomycetidae</taxon>
        <taxon>Ophiostomatales</taxon>
        <taxon>Ophiostomataceae</taxon>
        <taxon>Sporothrix</taxon>
    </lineage>
</organism>
<sequence length="139" mass="15735">MPPEEAKKLIEANRAAFALFALESHLLPTSSAETKRAPYTVLFVLSNDTAKKWIVRVPAHRDQQRGWHPKRENGKHQRRSEMNSGQALFLGKAVFSLVSPCVPLSFVGCWCPVDFVFPSMKKVTRTVFVVPFENQARQP</sequence>
<dbReference type="AlphaFoldDB" id="A0A0F2M345"/>
<evidence type="ECO:0000313" key="2">
    <source>
        <dbReference type="EMBL" id="KJR83524.1"/>
    </source>
</evidence>
<feature type="compositionally biased region" description="Basic and acidic residues" evidence="1">
    <location>
        <begin position="63"/>
        <end position="81"/>
    </location>
</feature>
<protein>
    <submittedName>
        <fullName evidence="2">Uncharacterized protein</fullName>
    </submittedName>
</protein>
<proteinExistence type="predicted"/>
<comment type="caution">
    <text evidence="2">The sequence shown here is derived from an EMBL/GenBank/DDBJ whole genome shotgun (WGS) entry which is preliminary data.</text>
</comment>
<feature type="region of interest" description="Disordered" evidence="1">
    <location>
        <begin position="63"/>
        <end position="82"/>
    </location>
</feature>